<reference evidence="3" key="2">
    <citation type="submission" date="2022-06" db="UniProtKB">
        <authorList>
            <consortium name="EnsemblMetazoa"/>
        </authorList>
    </citation>
    <scope>IDENTIFICATION</scope>
    <source>
        <strain evidence="3">PS312</strain>
    </source>
</reference>
<dbReference type="Proteomes" id="UP000005239">
    <property type="component" value="Unassembled WGS sequence"/>
</dbReference>
<dbReference type="EnsemblMetazoa" id="PPA15903.1">
    <property type="protein sequence ID" value="PPA15903.1"/>
    <property type="gene ID" value="WBGene00105457"/>
</dbReference>
<proteinExistence type="predicted"/>
<keyword evidence="4" id="KW-1185">Reference proteome</keyword>
<sequence length="197" mass="22342">MLLPFLLLWLFQVYFAAEHRYSFHFKIICPPGKVSAELHLLNKIDGESYEDLDTLSIGFDRSSELVNMSAVIDLNEDGSNLKMGINHNCNGYRRYLMHHFQLPAFDAVYSGHVNLYMGKAVFTKEVQELEQEEDSIEEEEGIAINPAKTSSELGEDDEEETDPNVSSFFTPKKVDTDSDHTVSLLSSLLILLISLVY</sequence>
<protein>
    <submittedName>
        <fullName evidence="3">Uncharacterized protein</fullName>
    </submittedName>
</protein>
<evidence type="ECO:0000256" key="2">
    <source>
        <dbReference type="SAM" id="SignalP"/>
    </source>
</evidence>
<organism evidence="3 4">
    <name type="scientific">Pristionchus pacificus</name>
    <name type="common">Parasitic nematode worm</name>
    <dbReference type="NCBI Taxonomy" id="54126"/>
    <lineage>
        <taxon>Eukaryota</taxon>
        <taxon>Metazoa</taxon>
        <taxon>Ecdysozoa</taxon>
        <taxon>Nematoda</taxon>
        <taxon>Chromadorea</taxon>
        <taxon>Rhabditida</taxon>
        <taxon>Rhabditina</taxon>
        <taxon>Diplogasteromorpha</taxon>
        <taxon>Diplogasteroidea</taxon>
        <taxon>Neodiplogasteridae</taxon>
        <taxon>Pristionchus</taxon>
    </lineage>
</organism>
<evidence type="ECO:0000313" key="4">
    <source>
        <dbReference type="Proteomes" id="UP000005239"/>
    </source>
</evidence>
<feature type="chain" id="PRO_5043949373" evidence="2">
    <location>
        <begin position="17"/>
        <end position="197"/>
    </location>
</feature>
<gene>
    <name evidence="3" type="primary">WBGene00105457</name>
</gene>
<reference evidence="4" key="1">
    <citation type="journal article" date="2008" name="Nat. Genet.">
        <title>The Pristionchus pacificus genome provides a unique perspective on nematode lifestyle and parasitism.</title>
        <authorList>
            <person name="Dieterich C."/>
            <person name="Clifton S.W."/>
            <person name="Schuster L.N."/>
            <person name="Chinwalla A."/>
            <person name="Delehaunty K."/>
            <person name="Dinkelacker I."/>
            <person name="Fulton L."/>
            <person name="Fulton R."/>
            <person name="Godfrey J."/>
            <person name="Minx P."/>
            <person name="Mitreva M."/>
            <person name="Roeseler W."/>
            <person name="Tian H."/>
            <person name="Witte H."/>
            <person name="Yang S.P."/>
            <person name="Wilson R.K."/>
            <person name="Sommer R.J."/>
        </authorList>
    </citation>
    <scope>NUCLEOTIDE SEQUENCE [LARGE SCALE GENOMIC DNA]</scope>
    <source>
        <strain evidence="4">PS312</strain>
    </source>
</reference>
<feature type="signal peptide" evidence="2">
    <location>
        <begin position="1"/>
        <end position="16"/>
    </location>
</feature>
<accession>A0A8R1UAF2</accession>
<evidence type="ECO:0000313" key="3">
    <source>
        <dbReference type="EnsemblMetazoa" id="PPA15903.1"/>
    </source>
</evidence>
<accession>A0A2A6BD32</accession>
<feature type="compositionally biased region" description="Acidic residues" evidence="1">
    <location>
        <begin position="153"/>
        <end position="162"/>
    </location>
</feature>
<evidence type="ECO:0000256" key="1">
    <source>
        <dbReference type="SAM" id="MobiDB-lite"/>
    </source>
</evidence>
<dbReference type="AlphaFoldDB" id="A0A2A6BD32"/>
<keyword evidence="2" id="KW-0732">Signal</keyword>
<name>A0A2A6BD32_PRIPA</name>
<feature type="region of interest" description="Disordered" evidence="1">
    <location>
        <begin position="129"/>
        <end position="172"/>
    </location>
</feature>
<feature type="compositionally biased region" description="Acidic residues" evidence="1">
    <location>
        <begin position="129"/>
        <end position="141"/>
    </location>
</feature>